<dbReference type="Proteomes" id="UP000197138">
    <property type="component" value="Unassembled WGS sequence"/>
</dbReference>
<keyword evidence="1" id="KW-0812">Transmembrane</keyword>
<gene>
    <name evidence="2" type="ORF">CDL15_Pgr014562</name>
</gene>
<dbReference type="EMBL" id="MTKT01004609">
    <property type="protein sequence ID" value="OWM70889.1"/>
    <property type="molecule type" value="Genomic_DNA"/>
</dbReference>
<reference evidence="3" key="1">
    <citation type="journal article" date="2017" name="Plant J.">
        <title>The pomegranate (Punica granatum L.) genome and the genomics of punicalagin biosynthesis.</title>
        <authorList>
            <person name="Qin G."/>
            <person name="Xu C."/>
            <person name="Ming R."/>
            <person name="Tang H."/>
            <person name="Guyot R."/>
            <person name="Kramer E.M."/>
            <person name="Hu Y."/>
            <person name="Yi X."/>
            <person name="Qi Y."/>
            <person name="Xu X."/>
            <person name="Gao Z."/>
            <person name="Pan H."/>
            <person name="Jian J."/>
            <person name="Tian Y."/>
            <person name="Yue Z."/>
            <person name="Xu Y."/>
        </authorList>
    </citation>
    <scope>NUCLEOTIDE SEQUENCE [LARGE SCALE GENOMIC DNA]</scope>
    <source>
        <strain evidence="3">cv. Dabenzi</strain>
    </source>
</reference>
<evidence type="ECO:0000313" key="3">
    <source>
        <dbReference type="Proteomes" id="UP000197138"/>
    </source>
</evidence>
<evidence type="ECO:0000313" key="2">
    <source>
        <dbReference type="EMBL" id="OWM70889.1"/>
    </source>
</evidence>
<protein>
    <submittedName>
        <fullName evidence="2">Uncharacterized protein</fullName>
    </submittedName>
</protein>
<dbReference type="AlphaFoldDB" id="A0A218WEG2"/>
<name>A0A218WEG2_PUNGR</name>
<keyword evidence="1" id="KW-0472">Membrane</keyword>
<proteinExistence type="predicted"/>
<keyword evidence="1" id="KW-1133">Transmembrane helix</keyword>
<organism evidence="2 3">
    <name type="scientific">Punica granatum</name>
    <name type="common">Pomegranate</name>
    <dbReference type="NCBI Taxonomy" id="22663"/>
    <lineage>
        <taxon>Eukaryota</taxon>
        <taxon>Viridiplantae</taxon>
        <taxon>Streptophyta</taxon>
        <taxon>Embryophyta</taxon>
        <taxon>Tracheophyta</taxon>
        <taxon>Spermatophyta</taxon>
        <taxon>Magnoliopsida</taxon>
        <taxon>eudicotyledons</taxon>
        <taxon>Gunneridae</taxon>
        <taxon>Pentapetalae</taxon>
        <taxon>rosids</taxon>
        <taxon>malvids</taxon>
        <taxon>Myrtales</taxon>
        <taxon>Lythraceae</taxon>
        <taxon>Punica</taxon>
    </lineage>
</organism>
<accession>A0A218WEG2</accession>
<evidence type="ECO:0000256" key="1">
    <source>
        <dbReference type="SAM" id="Phobius"/>
    </source>
</evidence>
<sequence length="90" mass="9658">MSGKSSPKAVSPKDSSHPSIAAVMVPVGCYNGLLMILWSSTVRALSHSCCFVVRSCSEARPRAKATEILSIRDIIAKLVIDGLQERRCVA</sequence>
<feature type="transmembrane region" description="Helical" evidence="1">
    <location>
        <begin position="20"/>
        <end position="38"/>
    </location>
</feature>
<comment type="caution">
    <text evidence="2">The sequence shown here is derived from an EMBL/GenBank/DDBJ whole genome shotgun (WGS) entry which is preliminary data.</text>
</comment>